<evidence type="ECO:0000256" key="1">
    <source>
        <dbReference type="SAM" id="Phobius"/>
    </source>
</evidence>
<dbReference type="RefSeq" id="WP_345384878.1">
    <property type="nucleotide sequence ID" value="NZ_BAABIC010000045.1"/>
</dbReference>
<dbReference type="EMBL" id="BAABIC010000045">
    <property type="protein sequence ID" value="GAA4714716.1"/>
    <property type="molecule type" value="Genomic_DNA"/>
</dbReference>
<evidence type="ECO:0000313" key="3">
    <source>
        <dbReference type="Proteomes" id="UP001500325"/>
    </source>
</evidence>
<sequence length="77" mass="8313">MTTQRPTGRGRRGIGTRQVVALVVAVLTLVVVLQNRDPVDVYLLTVTLSALLWLLLVVVIAVGLLVGLVPTRGKEVR</sequence>
<accession>A0ABP8XTA5</accession>
<proteinExistence type="predicted"/>
<keyword evidence="1" id="KW-0472">Membrane</keyword>
<protein>
    <recommendedName>
        <fullName evidence="4">DUF1049 domain-containing protein</fullName>
    </recommendedName>
</protein>
<comment type="caution">
    <text evidence="2">The sequence shown here is derived from an EMBL/GenBank/DDBJ whole genome shotgun (WGS) entry which is preliminary data.</text>
</comment>
<gene>
    <name evidence="2" type="ORF">GCM10023215_67400</name>
</gene>
<name>A0ABP8XTA5_9PSEU</name>
<keyword evidence="3" id="KW-1185">Reference proteome</keyword>
<reference evidence="3" key="1">
    <citation type="journal article" date="2019" name="Int. J. Syst. Evol. Microbiol.">
        <title>The Global Catalogue of Microorganisms (GCM) 10K type strain sequencing project: providing services to taxonomists for standard genome sequencing and annotation.</title>
        <authorList>
            <consortium name="The Broad Institute Genomics Platform"/>
            <consortium name="The Broad Institute Genome Sequencing Center for Infectious Disease"/>
            <person name="Wu L."/>
            <person name="Ma J."/>
        </authorList>
    </citation>
    <scope>NUCLEOTIDE SEQUENCE [LARGE SCALE GENOMIC DNA]</scope>
    <source>
        <strain evidence="3">JCM 18055</strain>
    </source>
</reference>
<dbReference type="Proteomes" id="UP001500325">
    <property type="component" value="Unassembled WGS sequence"/>
</dbReference>
<evidence type="ECO:0008006" key="4">
    <source>
        <dbReference type="Google" id="ProtNLM"/>
    </source>
</evidence>
<keyword evidence="1" id="KW-1133">Transmembrane helix</keyword>
<feature type="transmembrane region" description="Helical" evidence="1">
    <location>
        <begin position="41"/>
        <end position="69"/>
    </location>
</feature>
<evidence type="ECO:0000313" key="2">
    <source>
        <dbReference type="EMBL" id="GAA4714716.1"/>
    </source>
</evidence>
<keyword evidence="1" id="KW-0812">Transmembrane</keyword>
<organism evidence="2 3">
    <name type="scientific">Pseudonocardia yuanmonensis</name>
    <dbReference type="NCBI Taxonomy" id="1095914"/>
    <lineage>
        <taxon>Bacteria</taxon>
        <taxon>Bacillati</taxon>
        <taxon>Actinomycetota</taxon>
        <taxon>Actinomycetes</taxon>
        <taxon>Pseudonocardiales</taxon>
        <taxon>Pseudonocardiaceae</taxon>
        <taxon>Pseudonocardia</taxon>
    </lineage>
</organism>
<feature type="transmembrane region" description="Helical" evidence="1">
    <location>
        <begin position="19"/>
        <end position="35"/>
    </location>
</feature>